<protein>
    <submittedName>
        <fullName evidence="2">Uncharacterized protein</fullName>
    </submittedName>
</protein>
<dbReference type="Proteomes" id="UP001279734">
    <property type="component" value="Unassembled WGS sequence"/>
</dbReference>
<evidence type="ECO:0000256" key="1">
    <source>
        <dbReference type="SAM" id="MobiDB-lite"/>
    </source>
</evidence>
<evidence type="ECO:0000313" key="3">
    <source>
        <dbReference type="Proteomes" id="UP001279734"/>
    </source>
</evidence>
<sequence>MHFARVCIVVRIDAVLPTKIRLTPGTISANGEESFVEVEVECQWKYSRSSSCRKGGHNAAQCKTLMEFHPTGRKVKNPYSRLVQPSPKRKNPK</sequence>
<gene>
    <name evidence="2" type="ORF">Nepgr_011565</name>
</gene>
<proteinExistence type="predicted"/>
<feature type="region of interest" description="Disordered" evidence="1">
    <location>
        <begin position="73"/>
        <end position="93"/>
    </location>
</feature>
<accession>A0AAD3SFK3</accession>
<keyword evidence="3" id="KW-1185">Reference proteome</keyword>
<evidence type="ECO:0000313" key="2">
    <source>
        <dbReference type="EMBL" id="GMH09724.1"/>
    </source>
</evidence>
<organism evidence="2 3">
    <name type="scientific">Nepenthes gracilis</name>
    <name type="common">Slender pitcher plant</name>
    <dbReference type="NCBI Taxonomy" id="150966"/>
    <lineage>
        <taxon>Eukaryota</taxon>
        <taxon>Viridiplantae</taxon>
        <taxon>Streptophyta</taxon>
        <taxon>Embryophyta</taxon>
        <taxon>Tracheophyta</taxon>
        <taxon>Spermatophyta</taxon>
        <taxon>Magnoliopsida</taxon>
        <taxon>eudicotyledons</taxon>
        <taxon>Gunneridae</taxon>
        <taxon>Pentapetalae</taxon>
        <taxon>Caryophyllales</taxon>
        <taxon>Nepenthaceae</taxon>
        <taxon>Nepenthes</taxon>
    </lineage>
</organism>
<comment type="caution">
    <text evidence="2">The sequence shown here is derived from an EMBL/GenBank/DDBJ whole genome shotgun (WGS) entry which is preliminary data.</text>
</comment>
<reference evidence="2" key="1">
    <citation type="submission" date="2023-05" db="EMBL/GenBank/DDBJ databases">
        <title>Nepenthes gracilis genome sequencing.</title>
        <authorList>
            <person name="Fukushima K."/>
        </authorList>
    </citation>
    <scope>NUCLEOTIDE SEQUENCE</scope>
    <source>
        <strain evidence="2">SING2019-196</strain>
    </source>
</reference>
<name>A0AAD3SFK3_NEPGR</name>
<dbReference type="AlphaFoldDB" id="A0AAD3SFK3"/>
<dbReference type="EMBL" id="BSYO01000009">
    <property type="protein sequence ID" value="GMH09724.1"/>
    <property type="molecule type" value="Genomic_DNA"/>
</dbReference>